<keyword evidence="14" id="KW-1185">Reference proteome</keyword>
<name>A0A3P6TRY7_DIBLA</name>
<keyword evidence="4 11" id="KW-1133">Transmembrane helix</keyword>
<evidence type="ECO:0000256" key="4">
    <source>
        <dbReference type="ARBA" id="ARBA00022989"/>
    </source>
</evidence>
<dbReference type="EMBL" id="UYRU01044356">
    <property type="protein sequence ID" value="VDK86229.1"/>
    <property type="molecule type" value="Genomic_DNA"/>
</dbReference>
<feature type="domain" description="G-protein coupled receptors family 1 profile" evidence="12">
    <location>
        <begin position="78"/>
        <end position="238"/>
    </location>
</feature>
<dbReference type="Proteomes" id="UP000281553">
    <property type="component" value="Unassembled WGS sequence"/>
</dbReference>
<dbReference type="SUPFAM" id="SSF81321">
    <property type="entry name" value="Family A G protein-coupled receptor-like"/>
    <property type="match status" value="2"/>
</dbReference>
<feature type="transmembrane region" description="Helical" evidence="11">
    <location>
        <begin position="180"/>
        <end position="202"/>
    </location>
</feature>
<evidence type="ECO:0000259" key="12">
    <source>
        <dbReference type="PROSITE" id="PS50262"/>
    </source>
</evidence>
<dbReference type="AlphaFoldDB" id="A0A3P6TRY7"/>
<dbReference type="InterPro" id="IPR017452">
    <property type="entry name" value="GPCR_Rhodpsn_7TM"/>
</dbReference>
<reference evidence="13 14" key="1">
    <citation type="submission" date="2018-11" db="EMBL/GenBank/DDBJ databases">
        <authorList>
            <consortium name="Pathogen Informatics"/>
        </authorList>
    </citation>
    <scope>NUCLEOTIDE SEQUENCE [LARGE SCALE GENOMIC DNA]</scope>
</reference>
<dbReference type="PANTHER" id="PTHR24235:SF12">
    <property type="entry name" value="G-PROTEIN COUPLED RECEPTORS FAMILY 1 PROFILE DOMAIN-CONTAINING PROTEIN"/>
    <property type="match status" value="1"/>
</dbReference>
<evidence type="ECO:0000256" key="2">
    <source>
        <dbReference type="ARBA" id="ARBA00010663"/>
    </source>
</evidence>
<feature type="transmembrane region" description="Helical" evidence="11">
    <location>
        <begin position="140"/>
        <end position="159"/>
    </location>
</feature>
<evidence type="ECO:0000256" key="5">
    <source>
        <dbReference type="ARBA" id="ARBA00023040"/>
    </source>
</evidence>
<dbReference type="Gene3D" id="1.20.1070.10">
    <property type="entry name" value="Rhodopsin 7-helix transmembrane proteins"/>
    <property type="match status" value="2"/>
</dbReference>
<evidence type="ECO:0000256" key="7">
    <source>
        <dbReference type="ARBA" id="ARBA00023170"/>
    </source>
</evidence>
<dbReference type="PRINTS" id="PR01012">
    <property type="entry name" value="NRPEPTIDEYR"/>
</dbReference>
<keyword evidence="8 9" id="KW-0807">Transducer</keyword>
<comment type="similarity">
    <text evidence="2 9">Belongs to the G-protein coupled receptor 1 family.</text>
</comment>
<dbReference type="InterPro" id="IPR000276">
    <property type="entry name" value="GPCR_Rhodpsn"/>
</dbReference>
<feature type="region of interest" description="Disordered" evidence="10">
    <location>
        <begin position="298"/>
        <end position="319"/>
    </location>
</feature>
<keyword evidence="6 11" id="KW-0472">Membrane</keyword>
<dbReference type="PANTHER" id="PTHR24235">
    <property type="entry name" value="NEUROPEPTIDE Y RECEPTOR"/>
    <property type="match status" value="1"/>
</dbReference>
<comment type="subcellular location">
    <subcellularLocation>
        <location evidence="1">Membrane</location>
        <topology evidence="1">Multi-pass membrane protein</topology>
    </subcellularLocation>
</comment>
<evidence type="ECO:0000256" key="9">
    <source>
        <dbReference type="RuleBase" id="RU000688"/>
    </source>
</evidence>
<sequence length="382" mass="43005">MLKNVPCFEKGENNSAVSQVENLVEYLRKCLRIAKDHEMFAILQNELSNLEEMNKLKTHELVLLFALNAFMIAFGAFGAFCVIAVEIRKRRMRTAQNLFTLNLAVSDLTLCLFTQPFNLIRTLHWHYEWNFGEFMCKFTAFAQATNVFVATMSITAIAVDRFRVIIHPLRSKRPWHKPAFVLPLIWLIAFIMASPMLAFSSVTTSFSIQQRKLCTESSNSIPQLQHIKYAYGIFTIILQGSELVWWLDTFPWEAEAAMVTASDPQRTNVVSCNYDASDVRTSYSRDVQGAAGNTTIATSENERDQEGAGAATSDVGQHSDYSSPHSARVITLIQSFCLLCVLFSCCLNPFLYGFLNDDFRAECIGALCCRPPKQEISSSVGC</sequence>
<evidence type="ECO:0000313" key="14">
    <source>
        <dbReference type="Proteomes" id="UP000281553"/>
    </source>
</evidence>
<dbReference type="PROSITE" id="PS50262">
    <property type="entry name" value="G_PROTEIN_RECEP_F1_2"/>
    <property type="match status" value="1"/>
</dbReference>
<proteinExistence type="inferred from homology"/>
<gene>
    <name evidence="13" type="ORF">DILT_LOCUS3846</name>
</gene>
<feature type="transmembrane region" description="Helical" evidence="11">
    <location>
        <begin position="97"/>
        <end position="120"/>
    </location>
</feature>
<evidence type="ECO:0000256" key="3">
    <source>
        <dbReference type="ARBA" id="ARBA00022692"/>
    </source>
</evidence>
<dbReference type="InterPro" id="IPR000611">
    <property type="entry name" value="NPY_rcpt"/>
</dbReference>
<dbReference type="Pfam" id="PF00001">
    <property type="entry name" value="7tm_1"/>
    <property type="match status" value="1"/>
</dbReference>
<evidence type="ECO:0000256" key="6">
    <source>
        <dbReference type="ARBA" id="ARBA00023136"/>
    </source>
</evidence>
<feature type="transmembrane region" description="Helical" evidence="11">
    <location>
        <begin position="332"/>
        <end position="355"/>
    </location>
</feature>
<evidence type="ECO:0000256" key="1">
    <source>
        <dbReference type="ARBA" id="ARBA00004141"/>
    </source>
</evidence>
<dbReference type="OrthoDB" id="9046662at2759"/>
<organism evidence="13 14">
    <name type="scientific">Dibothriocephalus latus</name>
    <name type="common">Fish tapeworm</name>
    <name type="synonym">Diphyllobothrium latum</name>
    <dbReference type="NCBI Taxonomy" id="60516"/>
    <lineage>
        <taxon>Eukaryota</taxon>
        <taxon>Metazoa</taxon>
        <taxon>Spiralia</taxon>
        <taxon>Lophotrochozoa</taxon>
        <taxon>Platyhelminthes</taxon>
        <taxon>Cestoda</taxon>
        <taxon>Eucestoda</taxon>
        <taxon>Diphyllobothriidea</taxon>
        <taxon>Diphyllobothriidae</taxon>
        <taxon>Dibothriocephalus</taxon>
    </lineage>
</organism>
<evidence type="ECO:0000256" key="8">
    <source>
        <dbReference type="ARBA" id="ARBA00023224"/>
    </source>
</evidence>
<dbReference type="GO" id="GO:0016020">
    <property type="term" value="C:membrane"/>
    <property type="evidence" value="ECO:0007669"/>
    <property type="project" value="UniProtKB-SubCell"/>
</dbReference>
<evidence type="ECO:0000256" key="11">
    <source>
        <dbReference type="SAM" id="Phobius"/>
    </source>
</evidence>
<dbReference type="GO" id="GO:0004983">
    <property type="term" value="F:neuropeptide Y receptor activity"/>
    <property type="evidence" value="ECO:0007669"/>
    <property type="project" value="InterPro"/>
</dbReference>
<evidence type="ECO:0000256" key="10">
    <source>
        <dbReference type="SAM" id="MobiDB-lite"/>
    </source>
</evidence>
<accession>A0A3P6TRY7</accession>
<keyword evidence="5 9" id="KW-0297">G-protein coupled receptor</keyword>
<keyword evidence="7 9" id="KW-0675">Receptor</keyword>
<keyword evidence="3 9" id="KW-0812">Transmembrane</keyword>
<protein>
    <recommendedName>
        <fullName evidence="12">G-protein coupled receptors family 1 profile domain-containing protein</fullName>
    </recommendedName>
</protein>
<evidence type="ECO:0000313" key="13">
    <source>
        <dbReference type="EMBL" id="VDK86229.1"/>
    </source>
</evidence>
<feature type="transmembrane region" description="Helical" evidence="11">
    <location>
        <begin position="61"/>
        <end position="85"/>
    </location>
</feature>
<dbReference type="PRINTS" id="PR00237">
    <property type="entry name" value="GPCRRHODOPSN"/>
</dbReference>
<dbReference type="PROSITE" id="PS00237">
    <property type="entry name" value="G_PROTEIN_RECEP_F1_1"/>
    <property type="match status" value="1"/>
</dbReference>